<protein>
    <recommendedName>
        <fullName evidence="4">Cys-tRNA(Pro)/Cys-tRNA(Cys) deacylase</fullName>
        <ecNumber evidence="4">4.2.-.-</ecNumber>
    </recommendedName>
</protein>
<keyword evidence="3 4" id="KW-0456">Lyase</keyword>
<dbReference type="GeneID" id="300552878"/>
<evidence type="ECO:0000313" key="6">
    <source>
        <dbReference type="EMBL" id="KGM19444.1"/>
    </source>
</evidence>
<evidence type="ECO:0000256" key="1">
    <source>
        <dbReference type="ARBA" id="ARBA00009798"/>
    </source>
</evidence>
<dbReference type="PIRSF" id="PIRSF006181">
    <property type="entry name" value="EbsC_YbaK"/>
    <property type="match status" value="1"/>
</dbReference>
<keyword evidence="2 4" id="KW-0648">Protein biosynthesis</keyword>
<dbReference type="AlphaFoldDB" id="A0A0A2DNI9"/>
<comment type="similarity">
    <text evidence="1 4">Belongs to the prolyl-tRNA editing family. YbaK/EbsC subfamily.</text>
</comment>
<dbReference type="SUPFAM" id="SSF55826">
    <property type="entry name" value="YbaK/ProRS associated domain"/>
    <property type="match status" value="1"/>
</dbReference>
<evidence type="ECO:0000256" key="4">
    <source>
        <dbReference type="PIRNR" id="PIRNR006181"/>
    </source>
</evidence>
<dbReference type="Pfam" id="PF04073">
    <property type="entry name" value="tRNA_edit"/>
    <property type="match status" value="1"/>
</dbReference>
<proteinExistence type="inferred from homology"/>
<gene>
    <name evidence="6" type="ORF">MA47_01005</name>
</gene>
<dbReference type="Proteomes" id="UP000030145">
    <property type="component" value="Unassembled WGS sequence"/>
</dbReference>
<sequence length="154" mass="16097">MASRTRAIAAVAGVPHEVLSYVPSKDHFGEHSVQELGADPAEVFKTLVVVSGVDFAMCCVPVAGHLSLKATAKALGWKRAEMARPAHAQRITGYVVGGISPLGTRNPLPTLIDASAADLPQIIISAGQRGLSLRMAPRDLVDLSGARLAPIATR</sequence>
<evidence type="ECO:0000256" key="2">
    <source>
        <dbReference type="ARBA" id="ARBA00022917"/>
    </source>
</evidence>
<name>A0A0A2DNI9_9CORY</name>
<evidence type="ECO:0000313" key="7">
    <source>
        <dbReference type="Proteomes" id="UP000030145"/>
    </source>
</evidence>
<feature type="domain" description="YbaK/aminoacyl-tRNA synthetase-associated" evidence="5">
    <location>
        <begin position="32"/>
        <end position="143"/>
    </location>
</feature>
<reference evidence="6 7" key="1">
    <citation type="submission" date="2014-10" db="EMBL/GenBank/DDBJ databases">
        <title>Whole Genome sequence of Corynebacterium auriscanis strain CIP 106629.</title>
        <authorList>
            <person name="Hassan S.S."/>
            <person name="Jamal S.B."/>
            <person name="Tiwari S."/>
            <person name="Oliveira L.D.C."/>
            <person name="Souza F."/>
            <person name="Mariano D.C."/>
            <person name="Almeida S."/>
            <person name="Dorella F."/>
            <person name="Pereira F."/>
            <person name="Carvalho A."/>
            <person name="Leal C.A."/>
            <person name="Soares S.D.C."/>
            <person name="Figueiredo H.C."/>
            <person name="Silva A."/>
            <person name="Azevedo V.A."/>
        </authorList>
    </citation>
    <scope>NUCLEOTIDE SEQUENCE [LARGE SCALE GENOMIC DNA]</scope>
    <source>
        <strain evidence="6 7">CIP 106629</strain>
    </source>
</reference>
<keyword evidence="7" id="KW-1185">Reference proteome</keyword>
<dbReference type="GO" id="GO:0006412">
    <property type="term" value="P:translation"/>
    <property type="evidence" value="ECO:0007669"/>
    <property type="project" value="UniProtKB-KW"/>
</dbReference>
<dbReference type="CDD" id="cd00002">
    <property type="entry name" value="YbaK_deacylase"/>
    <property type="match status" value="1"/>
</dbReference>
<dbReference type="EMBL" id="JRVJ01000001">
    <property type="protein sequence ID" value="KGM19444.1"/>
    <property type="molecule type" value="Genomic_DNA"/>
</dbReference>
<organism evidence="6 7">
    <name type="scientific">Corynebacterium auriscanis</name>
    <dbReference type="NCBI Taxonomy" id="99807"/>
    <lineage>
        <taxon>Bacteria</taxon>
        <taxon>Bacillati</taxon>
        <taxon>Actinomycetota</taxon>
        <taxon>Actinomycetes</taxon>
        <taxon>Mycobacteriales</taxon>
        <taxon>Corynebacteriaceae</taxon>
        <taxon>Corynebacterium</taxon>
    </lineage>
</organism>
<dbReference type="InterPro" id="IPR007214">
    <property type="entry name" value="YbaK/aa-tRNA-synth-assoc-dom"/>
</dbReference>
<dbReference type="PANTHER" id="PTHR30411:SF0">
    <property type="entry name" value="CYS-TRNA(PRO)_CYS-TRNA(CYS) DEACYLASE YBAK"/>
    <property type="match status" value="1"/>
</dbReference>
<dbReference type="PANTHER" id="PTHR30411">
    <property type="entry name" value="CYTOPLASMIC PROTEIN"/>
    <property type="match status" value="1"/>
</dbReference>
<accession>A0A0A2DNI9</accession>
<dbReference type="InterPro" id="IPR036754">
    <property type="entry name" value="YbaK/aa-tRNA-synt-asso_dom_sf"/>
</dbReference>
<dbReference type="RefSeq" id="WP_035112946.1">
    <property type="nucleotide sequence ID" value="NZ_CP047046.1"/>
</dbReference>
<dbReference type="Gene3D" id="3.90.960.10">
    <property type="entry name" value="YbaK/aminoacyl-tRNA synthetase-associated domain"/>
    <property type="match status" value="1"/>
</dbReference>
<dbReference type="InterPro" id="IPR004369">
    <property type="entry name" value="Prolyl-tRNA_editing_YbaK/EbsC"/>
</dbReference>
<evidence type="ECO:0000256" key="3">
    <source>
        <dbReference type="ARBA" id="ARBA00023239"/>
    </source>
</evidence>
<evidence type="ECO:0000259" key="5">
    <source>
        <dbReference type="Pfam" id="PF04073"/>
    </source>
</evidence>
<dbReference type="GO" id="GO:0002161">
    <property type="term" value="F:aminoacyl-tRNA deacylase activity"/>
    <property type="evidence" value="ECO:0007669"/>
    <property type="project" value="InterPro"/>
</dbReference>
<dbReference type="EC" id="4.2.-.-" evidence="4"/>
<dbReference type="GO" id="GO:0016829">
    <property type="term" value="F:lyase activity"/>
    <property type="evidence" value="ECO:0007669"/>
    <property type="project" value="UniProtKB-KW"/>
</dbReference>
<comment type="caution">
    <text evidence="6">The sequence shown here is derived from an EMBL/GenBank/DDBJ whole genome shotgun (WGS) entry which is preliminary data.</text>
</comment>